<dbReference type="PANTHER" id="PTHR33909:SF1">
    <property type="entry name" value="SEC TRANSLOCON ACCESSORY COMPLEX SUBUNIT YAJC"/>
    <property type="match status" value="1"/>
</dbReference>
<protein>
    <recommendedName>
        <fullName evidence="5">Sec translocon accessory complex subunit YajC</fullName>
    </recommendedName>
</protein>
<gene>
    <name evidence="14" type="primary">yajC</name>
    <name evidence="14" type="ORF">R2G56_00600</name>
</gene>
<evidence type="ECO:0000256" key="11">
    <source>
        <dbReference type="ARBA" id="ARBA00023010"/>
    </source>
</evidence>
<sequence length="115" mass="12388">MFITPAYAQAGAGGAPDIFVSILPFVLIFVIMYFLIIRPQRQQMKKRAEMLSAVRRGDTVVTGGGLVGKVSKVINDSELEIDLGGGNKVTAVRSMLAEVRVKGEPVADNKQPAKK</sequence>
<comment type="function">
    <text evidence="1">The SecYEG-SecDF-YajC-YidC holo-translocon (HTL) protein secretase/insertase is a supercomplex required for protein secretion, insertion of proteins into membranes, and assembly of membrane protein complexes. While the SecYEG complex is essential for assembly of a number of proteins and complexes, the SecDF-YajC-YidC subcomplex facilitates these functions.</text>
</comment>
<dbReference type="PRINTS" id="PR01853">
    <property type="entry name" value="YAJCTRNLCASE"/>
</dbReference>
<evidence type="ECO:0000313" key="15">
    <source>
        <dbReference type="Proteomes" id="UP001185659"/>
    </source>
</evidence>
<evidence type="ECO:0000256" key="5">
    <source>
        <dbReference type="ARBA" id="ARBA00014962"/>
    </source>
</evidence>
<evidence type="ECO:0000256" key="2">
    <source>
        <dbReference type="ARBA" id="ARBA00004162"/>
    </source>
</evidence>
<evidence type="ECO:0000256" key="3">
    <source>
        <dbReference type="ARBA" id="ARBA00006742"/>
    </source>
</evidence>
<keyword evidence="8 13" id="KW-0812">Transmembrane</keyword>
<evidence type="ECO:0000256" key="8">
    <source>
        <dbReference type="ARBA" id="ARBA00022692"/>
    </source>
</evidence>
<keyword evidence="12 13" id="KW-0472">Membrane</keyword>
<name>A0ABU4AEV4_9HYPH</name>
<proteinExistence type="inferred from homology"/>
<keyword evidence="9" id="KW-0653">Protein transport</keyword>
<comment type="subcellular location">
    <subcellularLocation>
        <location evidence="2">Cell membrane</location>
        <topology evidence="2">Single-pass membrane protein</topology>
    </subcellularLocation>
</comment>
<dbReference type="Pfam" id="PF02699">
    <property type="entry name" value="YajC"/>
    <property type="match status" value="1"/>
</dbReference>
<evidence type="ECO:0000256" key="9">
    <source>
        <dbReference type="ARBA" id="ARBA00022927"/>
    </source>
</evidence>
<keyword evidence="6" id="KW-0813">Transport</keyword>
<reference evidence="14 15" key="1">
    <citation type="submission" date="2023-10" db="EMBL/GenBank/DDBJ databases">
        <authorList>
            <person name="Venkata Ramana C."/>
            <person name="Sasikala C."/>
            <person name="Dhurka M."/>
        </authorList>
    </citation>
    <scope>NUCLEOTIDE SEQUENCE [LARGE SCALE GENOMIC DNA]</scope>
    <source>
        <strain evidence="14 15">KCTC 32151</strain>
    </source>
</reference>
<feature type="transmembrane region" description="Helical" evidence="13">
    <location>
        <begin position="18"/>
        <end position="37"/>
    </location>
</feature>
<dbReference type="PANTHER" id="PTHR33909">
    <property type="entry name" value="SEC TRANSLOCON ACCESSORY COMPLEX SUBUNIT YAJC"/>
    <property type="match status" value="1"/>
</dbReference>
<dbReference type="NCBIfam" id="TIGR00739">
    <property type="entry name" value="yajC"/>
    <property type="match status" value="1"/>
</dbReference>
<dbReference type="InterPro" id="IPR003849">
    <property type="entry name" value="Preprotein_translocase_YajC"/>
</dbReference>
<comment type="similarity">
    <text evidence="3">Belongs to the YajC family.</text>
</comment>
<dbReference type="RefSeq" id="WP_113156340.1">
    <property type="nucleotide sequence ID" value="NZ_CP177239.1"/>
</dbReference>
<keyword evidence="10 13" id="KW-1133">Transmembrane helix</keyword>
<evidence type="ECO:0000256" key="10">
    <source>
        <dbReference type="ARBA" id="ARBA00022989"/>
    </source>
</evidence>
<dbReference type="EMBL" id="JAWLIP010000001">
    <property type="protein sequence ID" value="MDV6224773.1"/>
    <property type="molecule type" value="Genomic_DNA"/>
</dbReference>
<organism evidence="14 15">
    <name type="scientific">Nitratireductor aquimarinus</name>
    <dbReference type="NCBI Taxonomy" id="889300"/>
    <lineage>
        <taxon>Bacteria</taxon>
        <taxon>Pseudomonadati</taxon>
        <taxon>Pseudomonadota</taxon>
        <taxon>Alphaproteobacteria</taxon>
        <taxon>Hyphomicrobiales</taxon>
        <taxon>Phyllobacteriaceae</taxon>
        <taxon>Nitratireductor</taxon>
    </lineage>
</organism>
<comment type="subunit">
    <text evidence="4">Part of the SecDF-YidC-YajC translocase complex. The SecDF-YidC-YajC translocase forms a supercomplex with SecYEG, called the holo-translocon (HTL).</text>
</comment>
<evidence type="ECO:0000256" key="13">
    <source>
        <dbReference type="SAM" id="Phobius"/>
    </source>
</evidence>
<evidence type="ECO:0000256" key="6">
    <source>
        <dbReference type="ARBA" id="ARBA00022448"/>
    </source>
</evidence>
<comment type="caution">
    <text evidence="14">The sequence shown here is derived from an EMBL/GenBank/DDBJ whole genome shotgun (WGS) entry which is preliminary data.</text>
</comment>
<dbReference type="SMART" id="SM01323">
    <property type="entry name" value="YajC"/>
    <property type="match status" value="1"/>
</dbReference>
<evidence type="ECO:0000256" key="12">
    <source>
        <dbReference type="ARBA" id="ARBA00023136"/>
    </source>
</evidence>
<keyword evidence="7" id="KW-1003">Cell membrane</keyword>
<evidence type="ECO:0000313" key="14">
    <source>
        <dbReference type="EMBL" id="MDV6224773.1"/>
    </source>
</evidence>
<keyword evidence="15" id="KW-1185">Reference proteome</keyword>
<evidence type="ECO:0000256" key="7">
    <source>
        <dbReference type="ARBA" id="ARBA00022475"/>
    </source>
</evidence>
<evidence type="ECO:0000256" key="1">
    <source>
        <dbReference type="ARBA" id="ARBA00002061"/>
    </source>
</evidence>
<evidence type="ECO:0000256" key="4">
    <source>
        <dbReference type="ARBA" id="ARBA00011718"/>
    </source>
</evidence>
<keyword evidence="11" id="KW-0811">Translocation</keyword>
<accession>A0ABU4AEV4</accession>
<dbReference type="Proteomes" id="UP001185659">
    <property type="component" value="Unassembled WGS sequence"/>
</dbReference>